<accession>A0ABS8WPK7</accession>
<comment type="caution">
    <text evidence="1">The sequence shown here is derived from an EMBL/GenBank/DDBJ whole genome shotgun (WGS) entry which is preliminary data.</text>
</comment>
<evidence type="ECO:0000313" key="2">
    <source>
        <dbReference type="Proteomes" id="UP000823775"/>
    </source>
</evidence>
<evidence type="ECO:0000313" key="1">
    <source>
        <dbReference type="EMBL" id="MCE3051393.1"/>
    </source>
</evidence>
<keyword evidence="2" id="KW-1185">Reference proteome</keyword>
<dbReference type="Proteomes" id="UP000823775">
    <property type="component" value="Unassembled WGS sequence"/>
</dbReference>
<name>A0ABS8WPK7_DATST</name>
<protein>
    <submittedName>
        <fullName evidence="1">Uncharacterized protein</fullName>
    </submittedName>
</protein>
<reference evidence="1 2" key="1">
    <citation type="journal article" date="2021" name="BMC Genomics">
        <title>Datura genome reveals duplications of psychoactive alkaloid biosynthetic genes and high mutation rate following tissue culture.</title>
        <authorList>
            <person name="Rajewski A."/>
            <person name="Carter-House D."/>
            <person name="Stajich J."/>
            <person name="Litt A."/>
        </authorList>
    </citation>
    <scope>NUCLEOTIDE SEQUENCE [LARGE SCALE GENOMIC DNA]</scope>
    <source>
        <strain evidence="1">AR-01</strain>
    </source>
</reference>
<sequence>APDVSDELTNLWYDYIVGSMSAQGIVPLQNWHHGLPSLLKFHGCPWLEFDVPEPDFCCGNESQIHRNL</sequence>
<organism evidence="1 2">
    <name type="scientific">Datura stramonium</name>
    <name type="common">Jimsonweed</name>
    <name type="synonym">Common thornapple</name>
    <dbReference type="NCBI Taxonomy" id="4076"/>
    <lineage>
        <taxon>Eukaryota</taxon>
        <taxon>Viridiplantae</taxon>
        <taxon>Streptophyta</taxon>
        <taxon>Embryophyta</taxon>
        <taxon>Tracheophyta</taxon>
        <taxon>Spermatophyta</taxon>
        <taxon>Magnoliopsida</taxon>
        <taxon>eudicotyledons</taxon>
        <taxon>Gunneridae</taxon>
        <taxon>Pentapetalae</taxon>
        <taxon>asterids</taxon>
        <taxon>lamiids</taxon>
        <taxon>Solanales</taxon>
        <taxon>Solanaceae</taxon>
        <taxon>Solanoideae</taxon>
        <taxon>Datureae</taxon>
        <taxon>Datura</taxon>
    </lineage>
</organism>
<feature type="non-terminal residue" evidence="1">
    <location>
        <position position="1"/>
    </location>
</feature>
<proteinExistence type="predicted"/>
<gene>
    <name evidence="1" type="ORF">HAX54_049716</name>
</gene>
<dbReference type="EMBL" id="JACEIK010008499">
    <property type="protein sequence ID" value="MCE3051393.1"/>
    <property type="molecule type" value="Genomic_DNA"/>
</dbReference>